<keyword evidence="3 9" id="KW-0813">Transport</keyword>
<feature type="domain" description="AprE-like beta-barrel" evidence="11">
    <location>
        <begin position="341"/>
        <end position="428"/>
    </location>
</feature>
<keyword evidence="7 9" id="KW-1133">Transmembrane helix</keyword>
<dbReference type="RefSeq" id="WP_209764490.1">
    <property type="nucleotide sequence ID" value="NZ_JAGINP010000002.1"/>
</dbReference>
<dbReference type="InterPro" id="IPR050739">
    <property type="entry name" value="MFP"/>
</dbReference>
<feature type="domain" description="AprE-like long alpha-helical hairpin" evidence="10">
    <location>
        <begin position="109"/>
        <end position="298"/>
    </location>
</feature>
<comment type="caution">
    <text evidence="12">The sequence shown here is derived from an EMBL/GenBank/DDBJ whole genome shotgun (WGS) entry which is preliminary data.</text>
</comment>
<evidence type="ECO:0000256" key="6">
    <source>
        <dbReference type="ARBA" id="ARBA00022692"/>
    </source>
</evidence>
<evidence type="ECO:0000313" key="12">
    <source>
        <dbReference type="EMBL" id="MBP2291150.1"/>
    </source>
</evidence>
<organism evidence="12 13">
    <name type="scientific">Azospirillum rugosum</name>
    <dbReference type="NCBI Taxonomy" id="416170"/>
    <lineage>
        <taxon>Bacteria</taxon>
        <taxon>Pseudomonadati</taxon>
        <taxon>Pseudomonadota</taxon>
        <taxon>Alphaproteobacteria</taxon>
        <taxon>Rhodospirillales</taxon>
        <taxon>Azospirillaceae</taxon>
        <taxon>Azospirillum</taxon>
    </lineage>
</organism>
<evidence type="ECO:0000256" key="3">
    <source>
        <dbReference type="ARBA" id="ARBA00022448"/>
    </source>
</evidence>
<keyword evidence="4 9" id="KW-1003">Cell membrane</keyword>
<keyword evidence="13" id="KW-1185">Reference proteome</keyword>
<feature type="transmembrane region" description="Helical" evidence="9">
    <location>
        <begin position="31"/>
        <end position="53"/>
    </location>
</feature>
<accession>A0ABS4SEZ3</accession>
<dbReference type="Gene3D" id="2.40.50.100">
    <property type="match status" value="1"/>
</dbReference>
<comment type="similarity">
    <text evidence="2 9">Belongs to the membrane fusion protein (MFP) (TC 8.A.1) family.</text>
</comment>
<reference evidence="12 13" key="1">
    <citation type="submission" date="2021-03" db="EMBL/GenBank/DDBJ databases">
        <title>Genomic Encyclopedia of Type Strains, Phase III (KMG-III): the genomes of soil and plant-associated and newly described type strains.</title>
        <authorList>
            <person name="Whitman W."/>
        </authorList>
    </citation>
    <scope>NUCLEOTIDE SEQUENCE [LARGE SCALE GENOMIC DNA]</scope>
    <source>
        <strain evidence="12 13">IMMIB AFH-6</strain>
    </source>
</reference>
<evidence type="ECO:0000256" key="4">
    <source>
        <dbReference type="ARBA" id="ARBA00022475"/>
    </source>
</evidence>
<name>A0ABS4SEZ3_9PROT</name>
<dbReference type="Proteomes" id="UP000781958">
    <property type="component" value="Unassembled WGS sequence"/>
</dbReference>
<evidence type="ECO:0000256" key="9">
    <source>
        <dbReference type="RuleBase" id="RU365093"/>
    </source>
</evidence>
<evidence type="ECO:0000256" key="8">
    <source>
        <dbReference type="ARBA" id="ARBA00023136"/>
    </source>
</evidence>
<dbReference type="Pfam" id="PF25994">
    <property type="entry name" value="HH_AprE"/>
    <property type="match status" value="1"/>
</dbReference>
<evidence type="ECO:0000256" key="7">
    <source>
        <dbReference type="ARBA" id="ARBA00022989"/>
    </source>
</evidence>
<keyword evidence="6 9" id="KW-0812">Transmembrane</keyword>
<proteinExistence type="inferred from homology"/>
<dbReference type="PRINTS" id="PR01490">
    <property type="entry name" value="RTXTOXIND"/>
</dbReference>
<protein>
    <recommendedName>
        <fullName evidence="9">Membrane fusion protein (MFP) family protein</fullName>
    </recommendedName>
</protein>
<evidence type="ECO:0000259" key="11">
    <source>
        <dbReference type="Pfam" id="PF26002"/>
    </source>
</evidence>
<keyword evidence="5 9" id="KW-0997">Cell inner membrane</keyword>
<dbReference type="PANTHER" id="PTHR30386">
    <property type="entry name" value="MEMBRANE FUSION SUBUNIT OF EMRAB-TOLC MULTIDRUG EFFLUX PUMP"/>
    <property type="match status" value="1"/>
</dbReference>
<evidence type="ECO:0000256" key="1">
    <source>
        <dbReference type="ARBA" id="ARBA00004377"/>
    </source>
</evidence>
<dbReference type="Pfam" id="PF26002">
    <property type="entry name" value="Beta-barrel_AprE"/>
    <property type="match status" value="1"/>
</dbReference>
<evidence type="ECO:0000256" key="2">
    <source>
        <dbReference type="ARBA" id="ARBA00009477"/>
    </source>
</evidence>
<evidence type="ECO:0000313" key="13">
    <source>
        <dbReference type="Proteomes" id="UP000781958"/>
    </source>
</evidence>
<dbReference type="InterPro" id="IPR058781">
    <property type="entry name" value="HH_AprE-like"/>
</dbReference>
<dbReference type="NCBIfam" id="TIGR01843">
    <property type="entry name" value="type_I_hlyD"/>
    <property type="match status" value="1"/>
</dbReference>
<dbReference type="EMBL" id="JAGINP010000002">
    <property type="protein sequence ID" value="MBP2291150.1"/>
    <property type="molecule type" value="Genomic_DNA"/>
</dbReference>
<evidence type="ECO:0000256" key="5">
    <source>
        <dbReference type="ARBA" id="ARBA00022519"/>
    </source>
</evidence>
<keyword evidence="8 9" id="KW-0472">Membrane</keyword>
<comment type="subcellular location">
    <subcellularLocation>
        <location evidence="1 9">Cell inner membrane</location>
        <topology evidence="1 9">Single-pass membrane protein</topology>
    </subcellularLocation>
</comment>
<sequence>MTDITLHSYKTKTMTSLSALRALVPDTRVSGLLTGGFLVLAVGFGGMTAWAALAPLHSAVMASGALAPETGRKTVKHTETAPIDEVLVKEGDKVKAGQVLIRLDSTEAATKLQVLTTSWIETLALEARLTAELFEQPQIQWPDDLSRRRGADRTVDKLMANQDTLFQVRRNQLDTEARLTKERVATLREEGVSLQSQREFLAREIALSEEDQRITQGLLSRGNSTRTKLVEQQKELAQLMGRDRELEARIAQSKQAAVDAEGDLLRRRNDFREKVLVDLEKARGDIVKLAEQIRDAANRLETRAIKAPDEGTVVMHNHWTAGGTITANEPIMDIIPDERALLAEVKVQPKDIKSLTVDLPVKVQLTAYDSRVVGSLDGTVTYVSADRMMDPITRQENYIARIRLQDSDSHQVHNLKIKPGMPVEARIVLSARTPLDYLIQPIKSTYVKAFIQE</sequence>
<dbReference type="InterPro" id="IPR058982">
    <property type="entry name" value="Beta-barrel_AprE"/>
</dbReference>
<dbReference type="InterPro" id="IPR010129">
    <property type="entry name" value="T1SS_HlyD"/>
</dbReference>
<evidence type="ECO:0000259" key="10">
    <source>
        <dbReference type="Pfam" id="PF25994"/>
    </source>
</evidence>
<gene>
    <name evidence="12" type="ORF">J2851_000892</name>
</gene>
<dbReference type="PANTHER" id="PTHR30386:SF17">
    <property type="entry name" value="ALKALINE PROTEASE SECRETION PROTEIN APRE"/>
    <property type="match status" value="1"/>
</dbReference>
<dbReference type="Gene3D" id="2.40.30.170">
    <property type="match status" value="1"/>
</dbReference>